<reference evidence="2" key="1">
    <citation type="submission" date="2022-11" db="EMBL/GenBank/DDBJ databases">
        <authorList>
            <person name="Petersen C."/>
        </authorList>
    </citation>
    <scope>NUCLEOTIDE SEQUENCE</scope>
    <source>
        <strain evidence="2">IBT 21917</strain>
    </source>
</reference>
<dbReference type="AlphaFoldDB" id="A0A9W9IDA4"/>
<proteinExistence type="predicted"/>
<keyword evidence="3" id="KW-1185">Reference proteome</keyword>
<feature type="region of interest" description="Disordered" evidence="1">
    <location>
        <begin position="260"/>
        <end position="312"/>
    </location>
</feature>
<name>A0A9W9IDA4_9EURO</name>
<accession>A0A9W9IDA4</accession>
<dbReference type="InterPro" id="IPR022190">
    <property type="entry name" value="DUF3716"/>
</dbReference>
<feature type="region of interest" description="Disordered" evidence="1">
    <location>
        <begin position="1"/>
        <end position="21"/>
    </location>
</feature>
<dbReference type="Proteomes" id="UP001146351">
    <property type="component" value="Unassembled WGS sequence"/>
</dbReference>
<reference evidence="2" key="2">
    <citation type="journal article" date="2023" name="IMA Fungus">
        <title>Comparative genomic study of the Penicillium genus elucidates a diverse pangenome and 15 lateral gene transfer events.</title>
        <authorList>
            <person name="Petersen C."/>
            <person name="Sorensen T."/>
            <person name="Nielsen M.R."/>
            <person name="Sondergaard T.E."/>
            <person name="Sorensen J.L."/>
            <person name="Fitzpatrick D.A."/>
            <person name="Frisvad J.C."/>
            <person name="Nielsen K.L."/>
        </authorList>
    </citation>
    <scope>NUCLEOTIDE SEQUENCE</scope>
    <source>
        <strain evidence="2">IBT 21917</strain>
    </source>
</reference>
<dbReference type="Pfam" id="PF12511">
    <property type="entry name" value="DUF3716"/>
    <property type="match status" value="1"/>
</dbReference>
<evidence type="ECO:0000313" key="2">
    <source>
        <dbReference type="EMBL" id="KAJ5173311.1"/>
    </source>
</evidence>
<evidence type="ECO:0000313" key="3">
    <source>
        <dbReference type="Proteomes" id="UP001146351"/>
    </source>
</evidence>
<dbReference type="OrthoDB" id="4369932at2759"/>
<dbReference type="EMBL" id="JAPQKO010000003">
    <property type="protein sequence ID" value="KAJ5173311.1"/>
    <property type="molecule type" value="Genomic_DNA"/>
</dbReference>
<comment type="caution">
    <text evidence="2">The sequence shown here is derived from an EMBL/GenBank/DDBJ whole genome shotgun (WGS) entry which is preliminary data.</text>
</comment>
<gene>
    <name evidence="2" type="ORF">N7492_005904</name>
</gene>
<organism evidence="2 3">
    <name type="scientific">Penicillium capsulatum</name>
    <dbReference type="NCBI Taxonomy" id="69766"/>
    <lineage>
        <taxon>Eukaryota</taxon>
        <taxon>Fungi</taxon>
        <taxon>Dikarya</taxon>
        <taxon>Ascomycota</taxon>
        <taxon>Pezizomycotina</taxon>
        <taxon>Eurotiomycetes</taxon>
        <taxon>Eurotiomycetidae</taxon>
        <taxon>Eurotiales</taxon>
        <taxon>Aspergillaceae</taxon>
        <taxon>Penicillium</taxon>
    </lineage>
</organism>
<sequence>MLRQDNPIVEEDQKPKAAKETRNMLEKWCDEIVAMRRQARMNQMDVSHANPTEPAQHLVSSGKDGQGHGMGIKGPAVPESTAKANRKRTLPEGLDEALNPLPYFYDGETDKLLFSIPPQRDLDWQDGRAKGISSSTKFRAAVGQRFGLSAPNENERCEGCIQGVGPFKSCRVVLLDQPWFLFLGACMCCAFNHNGALCSYRKGSHWTALSIQTNANIATGPGLSQFMLDMVENHRKSPEGQPGTGAEDPDECEFLSSRKLPAKKGPEPCKKPGKYHNGPERPLKRGTSVSANVPHSNKKQKISDPQPKKKLDRQCADYNDGERVSLAASGGTVRSLVQPSVGPSFNPELFKSVLNNPIMEGGDWDLVRTLATDLDEVVERARYEARWVRKILKKAGEEEAIPEKLPRGDLANLFKDVSEPSDEE</sequence>
<evidence type="ECO:0000256" key="1">
    <source>
        <dbReference type="SAM" id="MobiDB-lite"/>
    </source>
</evidence>
<feature type="region of interest" description="Disordered" evidence="1">
    <location>
        <begin position="49"/>
        <end position="86"/>
    </location>
</feature>
<protein>
    <submittedName>
        <fullName evidence="2">Uncharacterized protein</fullName>
    </submittedName>
</protein>
<feature type="compositionally biased region" description="Basic and acidic residues" evidence="1">
    <location>
        <begin position="11"/>
        <end position="21"/>
    </location>
</feature>